<name>A0A1W2AKI2_9FIRM</name>
<organism evidence="1 2">
    <name type="scientific">Papillibacter cinnamivorans DSM 12816</name>
    <dbReference type="NCBI Taxonomy" id="1122930"/>
    <lineage>
        <taxon>Bacteria</taxon>
        <taxon>Bacillati</taxon>
        <taxon>Bacillota</taxon>
        <taxon>Clostridia</taxon>
        <taxon>Eubacteriales</taxon>
        <taxon>Oscillospiraceae</taxon>
        <taxon>Papillibacter</taxon>
    </lineage>
</organism>
<dbReference type="Pfam" id="PF21983">
    <property type="entry name" value="NikA-like"/>
    <property type="match status" value="1"/>
</dbReference>
<keyword evidence="2" id="KW-1185">Reference proteome</keyword>
<accession>A0A1W2AKI2</accession>
<protein>
    <submittedName>
        <fullName evidence="1">Mobilisation protein (MobC)</fullName>
    </submittedName>
</protein>
<reference evidence="1 2" key="1">
    <citation type="submission" date="2017-04" db="EMBL/GenBank/DDBJ databases">
        <authorList>
            <person name="Afonso C.L."/>
            <person name="Miller P.J."/>
            <person name="Scott M.A."/>
            <person name="Spackman E."/>
            <person name="Goraichik I."/>
            <person name="Dimitrov K.M."/>
            <person name="Suarez D.L."/>
            <person name="Swayne D.E."/>
        </authorList>
    </citation>
    <scope>NUCLEOTIDE SEQUENCE [LARGE SCALE GENOMIC DNA]</scope>
    <source>
        <strain evidence="1 2">DSM 12816</strain>
    </source>
</reference>
<dbReference type="AlphaFoldDB" id="A0A1W2AKI2"/>
<dbReference type="STRING" id="1122930.SAMN02745168_1797"/>
<proteinExistence type="predicted"/>
<dbReference type="RefSeq" id="WP_084234484.1">
    <property type="nucleotide sequence ID" value="NZ_FWXW01000004.1"/>
</dbReference>
<dbReference type="InterPro" id="IPR053842">
    <property type="entry name" value="NikA-like"/>
</dbReference>
<sequence>MANRKRQIPIIIMVSEREKALIEEKMRQLGTKNMGAYIRKMAIDGYVVRLDLSDISELVSLLRRSSNNLNQYAKRAHETGRIYEADIEDIQSSLKSVWEKADQIMTRLSTID</sequence>
<evidence type="ECO:0000313" key="2">
    <source>
        <dbReference type="Proteomes" id="UP000192790"/>
    </source>
</evidence>
<dbReference type="Proteomes" id="UP000192790">
    <property type="component" value="Unassembled WGS sequence"/>
</dbReference>
<dbReference type="EMBL" id="FWXW01000004">
    <property type="protein sequence ID" value="SMC61186.1"/>
    <property type="molecule type" value="Genomic_DNA"/>
</dbReference>
<gene>
    <name evidence="1" type="ORF">SAMN02745168_1797</name>
</gene>
<dbReference type="OrthoDB" id="9804743at2"/>
<evidence type="ECO:0000313" key="1">
    <source>
        <dbReference type="EMBL" id="SMC61186.1"/>
    </source>
</evidence>